<dbReference type="AlphaFoldDB" id="A0A9D2L1I8"/>
<evidence type="ECO:0008006" key="3">
    <source>
        <dbReference type="Google" id="ProtNLM"/>
    </source>
</evidence>
<comment type="caution">
    <text evidence="1">The sequence shown here is derived from an EMBL/GenBank/DDBJ whole genome shotgun (WGS) entry which is preliminary data.</text>
</comment>
<evidence type="ECO:0000313" key="2">
    <source>
        <dbReference type="Proteomes" id="UP000886858"/>
    </source>
</evidence>
<reference evidence="1" key="1">
    <citation type="journal article" date="2021" name="PeerJ">
        <title>Extensive microbial diversity within the chicken gut microbiome revealed by metagenomics and culture.</title>
        <authorList>
            <person name="Gilroy R."/>
            <person name="Ravi A."/>
            <person name="Getino M."/>
            <person name="Pursley I."/>
            <person name="Horton D.L."/>
            <person name="Alikhan N.F."/>
            <person name="Baker D."/>
            <person name="Gharbi K."/>
            <person name="Hall N."/>
            <person name="Watson M."/>
            <person name="Adriaenssens E.M."/>
            <person name="Foster-Nyarko E."/>
            <person name="Jarju S."/>
            <person name="Secka A."/>
            <person name="Antonio M."/>
            <person name="Oren A."/>
            <person name="Chaudhuri R.R."/>
            <person name="La Ragione R."/>
            <person name="Hildebrand F."/>
            <person name="Pallen M.J."/>
        </authorList>
    </citation>
    <scope>NUCLEOTIDE SEQUENCE</scope>
    <source>
        <strain evidence="1">CHK179-7159</strain>
    </source>
</reference>
<evidence type="ECO:0000313" key="1">
    <source>
        <dbReference type="EMBL" id="HJA93391.1"/>
    </source>
</evidence>
<sequence length="477" mass="54126">MANVLKVTTPTVERTNLNPVRPEGNLQAQDLKVQNPVSTERVTRPDVRNDAAAESGDQKLRLNYGSNFSAFVKGLGKNPELIGTLSRLIQAGQGMQVESGIGEDTAEEISALLNMIHVQEGEMQGLMKNQLEAATRFRSPFFDLLRQALSETDSPDLQQDLLRFVKRYVDVTSARHLQTQLKDTLDAARDRMLKKSAETFSGKMEGLFETKDGRMQIPEDVRRLKGEILPFLNAYITASHDRGSLRELTANLALLLSRYENADRAELLNDFNRLQEYAVFQKFFGKIDTKQFDALLTRMEELQRQNSAENQKLYDVIKDGLMGKEGSQVKQLAGNLLQSLLLNESVYMPLLHLVLPMNVDGRLLYSEAWIDPDAAKPQGRQEEKKNAVRALIKFDIQEVGFFDLYLYYFDGKADVQLNYPDSYKGKEGEIRENMRRIMKERGIDCGTLVLESSEGSIPLSEAFPEIYERRNTINVRV</sequence>
<dbReference type="Proteomes" id="UP000886858">
    <property type="component" value="Unassembled WGS sequence"/>
</dbReference>
<name>A0A9D2L1I8_9FIRM</name>
<proteinExistence type="predicted"/>
<reference evidence="1" key="2">
    <citation type="submission" date="2021-04" db="EMBL/GenBank/DDBJ databases">
        <authorList>
            <person name="Gilroy R."/>
        </authorList>
    </citation>
    <scope>NUCLEOTIDE SEQUENCE</scope>
    <source>
        <strain evidence="1">CHK179-7159</strain>
    </source>
</reference>
<dbReference type="EMBL" id="DWYY01000108">
    <property type="protein sequence ID" value="HJA93391.1"/>
    <property type="molecule type" value="Genomic_DNA"/>
</dbReference>
<organism evidence="1 2">
    <name type="scientific">Candidatus Eisenbergiella merdipullorum</name>
    <dbReference type="NCBI Taxonomy" id="2838553"/>
    <lineage>
        <taxon>Bacteria</taxon>
        <taxon>Bacillati</taxon>
        <taxon>Bacillota</taxon>
        <taxon>Clostridia</taxon>
        <taxon>Lachnospirales</taxon>
        <taxon>Lachnospiraceae</taxon>
        <taxon>Eisenbergiella</taxon>
    </lineage>
</organism>
<accession>A0A9D2L1I8</accession>
<protein>
    <recommendedName>
        <fullName evidence="3">Flagellar hook-length control protein FliK</fullName>
    </recommendedName>
</protein>
<gene>
    <name evidence="1" type="ORF">H9717_09820</name>
</gene>